<dbReference type="Proteomes" id="UP000654075">
    <property type="component" value="Unassembled WGS sequence"/>
</dbReference>
<dbReference type="EMBL" id="CAJNNW010005557">
    <property type="protein sequence ID" value="CAE8647523.1"/>
    <property type="molecule type" value="Genomic_DNA"/>
</dbReference>
<name>A0A813IC13_POLGL</name>
<reference evidence="2" key="1">
    <citation type="submission" date="2021-02" db="EMBL/GenBank/DDBJ databases">
        <authorList>
            <person name="Dougan E. K."/>
            <person name="Rhodes N."/>
            <person name="Thang M."/>
            <person name="Chan C."/>
        </authorList>
    </citation>
    <scope>NUCLEOTIDE SEQUENCE</scope>
</reference>
<comment type="caution">
    <text evidence="2">The sequence shown here is derived from an EMBL/GenBank/DDBJ whole genome shotgun (WGS) entry which is preliminary data.</text>
</comment>
<proteinExistence type="predicted"/>
<organism evidence="2 3">
    <name type="scientific">Polarella glacialis</name>
    <name type="common">Dinoflagellate</name>
    <dbReference type="NCBI Taxonomy" id="89957"/>
    <lineage>
        <taxon>Eukaryota</taxon>
        <taxon>Sar</taxon>
        <taxon>Alveolata</taxon>
        <taxon>Dinophyceae</taxon>
        <taxon>Suessiales</taxon>
        <taxon>Suessiaceae</taxon>
        <taxon>Polarella</taxon>
    </lineage>
</organism>
<sequence length="349" mass="39159">HDQVCPDLLFDNKSPAIAAGTMFWARYAALRPQTIVATQLRRNLTSEWQKDCAFAHALECFFPTMIRSAGRALAVMPPAPKVIVIQGSGLGDLPDQETRRHQAELVRDHGVFGFMYTYYWPQGPGLILQDGQLDMPFFLSWINEPGTNNNLQENDWRQHFASLLPLFNHPNFMKEDGKPMLAIDGAFFINNNNKNDNNDNNSDKNMSELLPPMLRLWDVLANESGFPGLHFVATGPDINDTAWPSRDFDAMGSDRLEPPTSSDLPWVRGQYWVARVVEKVTPAGFQESLLHSFNKMSKEAQWAVQIRHNYFFVAGLDLSNKSLLKPDSGFLEGLEAALGNVNATLVAPP</sequence>
<dbReference type="InterPro" id="IPR032719">
    <property type="entry name" value="WbsX"/>
</dbReference>
<evidence type="ECO:0000313" key="4">
    <source>
        <dbReference type="Proteomes" id="UP000654075"/>
    </source>
</evidence>
<accession>A0A813IC13</accession>
<dbReference type="Proteomes" id="UP000626109">
    <property type="component" value="Unassembled WGS sequence"/>
</dbReference>
<dbReference type="Gene3D" id="3.20.20.80">
    <property type="entry name" value="Glycosidases"/>
    <property type="match status" value="1"/>
</dbReference>
<evidence type="ECO:0000313" key="3">
    <source>
        <dbReference type="Proteomes" id="UP000626109"/>
    </source>
</evidence>
<feature type="non-terminal residue" evidence="2">
    <location>
        <position position="1"/>
    </location>
</feature>
<dbReference type="EMBL" id="CAJNNV010030436">
    <property type="protein sequence ID" value="CAE8632525.1"/>
    <property type="molecule type" value="Genomic_DNA"/>
</dbReference>
<evidence type="ECO:0000313" key="1">
    <source>
        <dbReference type="EMBL" id="CAE8632525.1"/>
    </source>
</evidence>
<gene>
    <name evidence="1" type="ORF">PGLA1383_LOCUS48469</name>
    <name evidence="2" type="ORF">PGLA2088_LOCUS5754</name>
</gene>
<protein>
    <submittedName>
        <fullName evidence="2">Uncharacterized protein</fullName>
    </submittedName>
</protein>
<dbReference type="AlphaFoldDB" id="A0A813IC13"/>
<evidence type="ECO:0000313" key="2">
    <source>
        <dbReference type="EMBL" id="CAE8647523.1"/>
    </source>
</evidence>
<keyword evidence="4" id="KW-1185">Reference proteome</keyword>
<dbReference type="OrthoDB" id="3474152at2759"/>
<dbReference type="Pfam" id="PF14307">
    <property type="entry name" value="Glyco_tran_WbsX"/>
    <property type="match status" value="1"/>
</dbReference>